<dbReference type="Pfam" id="PF05729">
    <property type="entry name" value="NACHT"/>
    <property type="match status" value="1"/>
</dbReference>
<dbReference type="Gene3D" id="1.25.40.10">
    <property type="entry name" value="Tetratricopeptide repeat domain"/>
    <property type="match status" value="1"/>
</dbReference>
<dbReference type="InterPro" id="IPR053137">
    <property type="entry name" value="NLR-like"/>
</dbReference>
<dbReference type="GO" id="GO:0043531">
    <property type="term" value="F:ADP binding"/>
    <property type="evidence" value="ECO:0007669"/>
    <property type="project" value="InterPro"/>
</dbReference>
<dbReference type="EMBL" id="JOKZ01000436">
    <property type="protein sequence ID" value="KKO98298.1"/>
    <property type="molecule type" value="Genomic_DNA"/>
</dbReference>
<feature type="region of interest" description="Disordered" evidence="1">
    <location>
        <begin position="1"/>
        <end position="21"/>
    </location>
</feature>
<dbReference type="AlphaFoldDB" id="A0A0F9ZYK1"/>
<dbReference type="SUPFAM" id="SSF52540">
    <property type="entry name" value="P-loop containing nucleoside triphosphate hydrolases"/>
    <property type="match status" value="1"/>
</dbReference>
<dbReference type="OMA" id="KLDMQVM"/>
<dbReference type="NCBIfam" id="NF040586">
    <property type="entry name" value="FxSxx_TPR"/>
    <property type="match status" value="1"/>
</dbReference>
<feature type="region of interest" description="Disordered" evidence="1">
    <location>
        <begin position="368"/>
        <end position="387"/>
    </location>
</feature>
<dbReference type="Pfam" id="PF13374">
    <property type="entry name" value="TPR_10"/>
    <property type="match status" value="1"/>
</dbReference>
<dbReference type="InterPro" id="IPR027417">
    <property type="entry name" value="P-loop_NTPase"/>
</dbReference>
<evidence type="ECO:0000256" key="1">
    <source>
        <dbReference type="SAM" id="MobiDB-lite"/>
    </source>
</evidence>
<dbReference type="PANTHER" id="PTHR46082:SF6">
    <property type="entry name" value="AAA+ ATPASE DOMAIN-CONTAINING PROTEIN-RELATED"/>
    <property type="match status" value="1"/>
</dbReference>
<gene>
    <name evidence="3" type="ORF">THAR02_09601</name>
</gene>
<dbReference type="Pfam" id="PF13424">
    <property type="entry name" value="TPR_12"/>
    <property type="match status" value="2"/>
</dbReference>
<dbReference type="OrthoDB" id="626167at2759"/>
<dbReference type="SUPFAM" id="SSF48452">
    <property type="entry name" value="TPR-like"/>
    <property type="match status" value="1"/>
</dbReference>
<comment type="caution">
    <text evidence="3">The sequence shown here is derived from an EMBL/GenBank/DDBJ whole genome shotgun (WGS) entry which is preliminary data.</text>
</comment>
<dbReference type="Proteomes" id="UP000034112">
    <property type="component" value="Unassembled WGS sequence"/>
</dbReference>
<sequence length="707" mass="80298">MNSTASHSRKVDNNAFHGNTTLHQGDIHNVFNYARERRETPPQPFPLIPFNRDPDFVSRRDILDQISARCLDPAGRVALVGLGGVGKSQLAIEFAYRFAEEHRDVRLFWIHAATKARVEEGFKLIADAIRLPERKQHKADIPLLVLKWLSIEHNGRWVIILDSADESEVLYSANENGHGKRSLAAYIPKCRNGSVLVTTRNRSLASKLTGGYKNIIEVDPMTEADALALLEKKMGSTADISLAKDLVKTLDYIPLAISQAAAYIQARKPRSSIEKYLVEFRKSERESTRLLKYEANDVGRDEEASNAVLRTWMISFDHICSQQPSAADLLSLMSFFDRQGIPQRVLIDSRTLSDSLDSESDADEYLDDAGEYSNSESEADDDSDSDINGRFEEDILILRNYCLITVNEEGDKFEMHRLVQLSIKGWLKAVGLQETFMQQYITRMAASFPPAKYENWAICRDLFAHVQVALDYRPNVDTLADWATLFYRGGDYAYEQGQYEIAEQMVTKSKKARERKFGKDDEGTLQSMSLLASIISEQGRWDEAEKLQVQVVETYKTMFEANHPKKFTAMGHLALTYCHQGRWDEAERLQVLIMKVRRAGIGPKHPETLTSMHNLAITYWNQGRLDEAEKLEVQILETRKTTIGADHPDTLSSMNNLAVTWEKQGRREDALALMKDCIQARQRVLGLQHPDTLGSSKWLEIWSNDGI</sequence>
<proteinExistence type="predicted"/>
<organism evidence="3 4">
    <name type="scientific">Trichoderma harzianum</name>
    <name type="common">Hypocrea lixii</name>
    <dbReference type="NCBI Taxonomy" id="5544"/>
    <lineage>
        <taxon>Eukaryota</taxon>
        <taxon>Fungi</taxon>
        <taxon>Dikarya</taxon>
        <taxon>Ascomycota</taxon>
        <taxon>Pezizomycotina</taxon>
        <taxon>Sordariomycetes</taxon>
        <taxon>Hypocreomycetidae</taxon>
        <taxon>Hypocreales</taxon>
        <taxon>Hypocreaceae</taxon>
        <taxon>Trichoderma</taxon>
    </lineage>
</organism>
<reference evidence="4" key="1">
    <citation type="journal article" date="2015" name="Genome Announc.">
        <title>Draft whole-genome sequence of the biocontrol agent Trichoderma harzianum T6776.</title>
        <authorList>
            <person name="Baroncelli R."/>
            <person name="Piaggeschi G."/>
            <person name="Fiorini L."/>
            <person name="Bertolini E."/>
            <person name="Zapparata A."/>
            <person name="Pe M.E."/>
            <person name="Sarrocco S."/>
            <person name="Vannacci G."/>
        </authorList>
    </citation>
    <scope>NUCLEOTIDE SEQUENCE [LARGE SCALE GENOMIC DNA]</scope>
    <source>
        <strain evidence="4">T6776</strain>
    </source>
</reference>
<dbReference type="InterPro" id="IPR007111">
    <property type="entry name" value="NACHT_NTPase"/>
</dbReference>
<protein>
    <recommendedName>
        <fullName evidence="2">NACHT domain-containing protein</fullName>
    </recommendedName>
</protein>
<accession>A0A0F9ZYK1</accession>
<dbReference type="PANTHER" id="PTHR46082">
    <property type="entry name" value="ATP/GTP-BINDING PROTEIN-RELATED"/>
    <property type="match status" value="1"/>
</dbReference>
<dbReference type="Gene3D" id="3.40.50.300">
    <property type="entry name" value="P-loop containing nucleotide triphosphate hydrolases"/>
    <property type="match status" value="1"/>
</dbReference>
<name>A0A0F9ZYK1_TRIHA</name>
<evidence type="ECO:0000259" key="2">
    <source>
        <dbReference type="Pfam" id="PF05729"/>
    </source>
</evidence>
<evidence type="ECO:0000313" key="3">
    <source>
        <dbReference type="EMBL" id="KKO98298.1"/>
    </source>
</evidence>
<dbReference type="InterPro" id="IPR011990">
    <property type="entry name" value="TPR-like_helical_dom_sf"/>
</dbReference>
<feature type="domain" description="NACHT" evidence="2">
    <location>
        <begin position="77"/>
        <end position="232"/>
    </location>
</feature>
<evidence type="ECO:0000313" key="4">
    <source>
        <dbReference type="Proteomes" id="UP000034112"/>
    </source>
</evidence>